<gene>
    <name evidence="5" type="ORF">KO353_00925</name>
</gene>
<evidence type="ECO:0000259" key="4">
    <source>
        <dbReference type="Pfam" id="PF02771"/>
    </source>
</evidence>
<keyword evidence="1" id="KW-0285">Flavoprotein</keyword>
<keyword evidence="6" id="KW-1185">Reference proteome</keyword>
<dbReference type="Pfam" id="PF00441">
    <property type="entry name" value="Acyl-CoA_dh_1"/>
    <property type="match status" value="1"/>
</dbReference>
<dbReference type="InterPro" id="IPR006089">
    <property type="entry name" value="Acyl-CoA_DH_CS"/>
</dbReference>
<protein>
    <submittedName>
        <fullName evidence="5">Acyl-CoA dehydrogenase family protein</fullName>
    </submittedName>
</protein>
<evidence type="ECO:0000313" key="5">
    <source>
        <dbReference type="EMBL" id="QXM24869.1"/>
    </source>
</evidence>
<dbReference type="EMBL" id="CP076448">
    <property type="protein sequence ID" value="QXM24869.1"/>
    <property type="molecule type" value="Genomic_DNA"/>
</dbReference>
<sequence length="406" mass="43307">MRVLPPTTPLPPPLAAVRDTVTRLFASRIVPEIGSWEARRTFPRPLVRAMGEAGLFGAAFPEHVGGSDLGFRAVAVIAEEVSRIRPDFGYCMNLQAMTCPFTILNWGTEEQIARFVPGLIAGETIGMFALTEAGGGSDPAGAMRTTARREGDRYILNGSKQWITFSNEADVGVLFAKTDPSAGHRGITAFIVEPKSGSGYRAVPIPMRGLSPVFASCSVFLDDFAVPVENRLGAEGEGFRIAMNALEFGRLTVAARLVGAAQGCLDHAVAYAREREVGGKPIGRHQLVQGLVADMAAEIAAARALVRELAEVMDAGEPANRLASLAKYFASRAAKTAVANATEIFGGYALADEYPISMFKGFIEMLNVGEGSQNVQKVLIAEDALGFKDANRASVPARKFRTLAAE</sequence>
<dbReference type="PANTHER" id="PTHR43884:SF12">
    <property type="entry name" value="ISOVALERYL-COA DEHYDROGENASE, MITOCHONDRIAL-RELATED"/>
    <property type="match status" value="1"/>
</dbReference>
<evidence type="ECO:0000256" key="1">
    <source>
        <dbReference type="ARBA" id="ARBA00022630"/>
    </source>
</evidence>
<reference evidence="5" key="1">
    <citation type="submission" date="2021-06" db="EMBL/GenBank/DDBJ databases">
        <title>Elioraea tepida, sp. nov., a moderately thermophilic aerobic anoxygenic phototrophic bacterium isolated from an alkaline siliceous hot spring mat community in Yellowstone National Park, WY, USA.</title>
        <authorList>
            <person name="Saini M.K."/>
            <person name="Yoshida S."/>
            <person name="Sebastian A."/>
            <person name="Hirose S."/>
            <person name="Hara E."/>
            <person name="Tamaki H."/>
            <person name="Soulier N.T."/>
            <person name="Albert I."/>
            <person name="Hanada S."/>
            <person name="Bryant D.A."/>
            <person name="Tank M."/>
        </authorList>
    </citation>
    <scope>NUCLEOTIDE SEQUENCE</scope>
    <source>
        <strain evidence="5">MS-P2</strain>
    </source>
</reference>
<name>A0A975U219_9PROT</name>
<feature type="domain" description="Acyl-CoA oxidase/dehydrogenase middle" evidence="3">
    <location>
        <begin position="128"/>
        <end position="205"/>
    </location>
</feature>
<dbReference type="Proteomes" id="UP000694001">
    <property type="component" value="Chromosome"/>
</dbReference>
<dbReference type="Pfam" id="PF02771">
    <property type="entry name" value="Acyl-CoA_dh_N"/>
    <property type="match status" value="1"/>
</dbReference>
<feature type="domain" description="Acyl-CoA dehydrogenase/oxidase N-terminal" evidence="4">
    <location>
        <begin position="16"/>
        <end position="123"/>
    </location>
</feature>
<dbReference type="RefSeq" id="WP_218285926.1">
    <property type="nucleotide sequence ID" value="NZ_CP076448.1"/>
</dbReference>
<dbReference type="Pfam" id="PF02770">
    <property type="entry name" value="Acyl-CoA_dh_M"/>
    <property type="match status" value="1"/>
</dbReference>
<dbReference type="PROSITE" id="PS00072">
    <property type="entry name" value="ACYL_COA_DH_1"/>
    <property type="match status" value="1"/>
</dbReference>
<evidence type="ECO:0000259" key="2">
    <source>
        <dbReference type="Pfam" id="PF00441"/>
    </source>
</evidence>
<dbReference type="AlphaFoldDB" id="A0A975U219"/>
<dbReference type="PANTHER" id="PTHR43884">
    <property type="entry name" value="ACYL-COA DEHYDROGENASE"/>
    <property type="match status" value="1"/>
</dbReference>
<accession>A0A975U219</accession>
<dbReference type="GO" id="GO:0050660">
    <property type="term" value="F:flavin adenine dinucleotide binding"/>
    <property type="evidence" value="ECO:0007669"/>
    <property type="project" value="InterPro"/>
</dbReference>
<proteinExistence type="predicted"/>
<dbReference type="KEGG" id="elio:KO353_00925"/>
<dbReference type="GO" id="GO:0003995">
    <property type="term" value="F:acyl-CoA dehydrogenase activity"/>
    <property type="evidence" value="ECO:0007669"/>
    <property type="project" value="InterPro"/>
</dbReference>
<evidence type="ECO:0000313" key="6">
    <source>
        <dbReference type="Proteomes" id="UP000694001"/>
    </source>
</evidence>
<evidence type="ECO:0000259" key="3">
    <source>
        <dbReference type="Pfam" id="PF02770"/>
    </source>
</evidence>
<feature type="domain" description="Acyl-CoA dehydrogenase/oxidase C-terminal" evidence="2">
    <location>
        <begin position="236"/>
        <end position="383"/>
    </location>
</feature>
<dbReference type="InterPro" id="IPR006091">
    <property type="entry name" value="Acyl-CoA_Oxase/DH_mid-dom"/>
</dbReference>
<organism evidence="5 6">
    <name type="scientific">Elioraea tepida</name>
    <dbReference type="NCBI Taxonomy" id="2843330"/>
    <lineage>
        <taxon>Bacteria</taxon>
        <taxon>Pseudomonadati</taxon>
        <taxon>Pseudomonadota</taxon>
        <taxon>Alphaproteobacteria</taxon>
        <taxon>Acetobacterales</taxon>
        <taxon>Elioraeaceae</taxon>
        <taxon>Elioraea</taxon>
    </lineage>
</organism>
<dbReference type="InterPro" id="IPR013786">
    <property type="entry name" value="AcylCoA_DH/ox_N"/>
</dbReference>
<dbReference type="InterPro" id="IPR009075">
    <property type="entry name" value="AcylCo_DH/oxidase_C"/>
</dbReference>